<evidence type="ECO:0000313" key="3">
    <source>
        <dbReference type="Proteomes" id="UP000091956"/>
    </source>
</evidence>
<evidence type="ECO:0000256" key="1">
    <source>
        <dbReference type="SAM" id="MobiDB-lite"/>
    </source>
</evidence>
<protein>
    <submittedName>
        <fullName evidence="2">Uncharacterized protein</fullName>
    </submittedName>
</protein>
<feature type="region of interest" description="Disordered" evidence="1">
    <location>
        <begin position="331"/>
        <end position="549"/>
    </location>
</feature>
<name>A0A1B8GVX0_9PEZI</name>
<dbReference type="OrthoDB" id="3357341at2759"/>
<feature type="compositionally biased region" description="Polar residues" evidence="1">
    <location>
        <begin position="433"/>
        <end position="467"/>
    </location>
</feature>
<dbReference type="STRING" id="342668.A0A1B8GVX0"/>
<feature type="compositionally biased region" description="Pro residues" evidence="1">
    <location>
        <begin position="292"/>
        <end position="303"/>
    </location>
</feature>
<reference evidence="3" key="2">
    <citation type="journal article" date="2018" name="Nat. Commun.">
        <title>Extreme sensitivity to ultraviolet light in the fungal pathogen causing white-nose syndrome of bats.</title>
        <authorList>
            <person name="Palmer J.M."/>
            <person name="Drees K.P."/>
            <person name="Foster J.T."/>
            <person name="Lindner D.L."/>
        </authorList>
    </citation>
    <scope>NUCLEOTIDE SEQUENCE [LARGE SCALE GENOMIC DNA]</scope>
    <source>
        <strain evidence="3">UAMH 10579</strain>
    </source>
</reference>
<gene>
    <name evidence="2" type="ORF">VE01_01794</name>
</gene>
<feature type="compositionally biased region" description="Basic residues" evidence="1">
    <location>
        <begin position="539"/>
        <end position="549"/>
    </location>
</feature>
<organism evidence="2 3">
    <name type="scientific">Pseudogymnoascus verrucosus</name>
    <dbReference type="NCBI Taxonomy" id="342668"/>
    <lineage>
        <taxon>Eukaryota</taxon>
        <taxon>Fungi</taxon>
        <taxon>Dikarya</taxon>
        <taxon>Ascomycota</taxon>
        <taxon>Pezizomycotina</taxon>
        <taxon>Leotiomycetes</taxon>
        <taxon>Thelebolales</taxon>
        <taxon>Thelebolaceae</taxon>
        <taxon>Pseudogymnoascus</taxon>
    </lineage>
</organism>
<sequence>MLDENLPAFFMKPNPDDPLRSTIYLGQGGQELSPEYTLRRPDPKQTPEARNCYAVALYDSHNPDVLYAEVLVQPEWTQPTLSQAEIRANNGLTPPPVPIVPNSFTIQLYNPDQQVAVKQIAGSWNSSAYWEFEMPQQTFRLPSASSLDREQDDPAASIATPKVTFKWKKDGKLSRDITCFMAGKSTNGKKSKEPDITIAMFRKGKEMTMYEPNMHRVDVEDTKGLEVVILLGATVIKDIFFEASKEMFNIGTVAAPAVAAPVRKFSGPAPGPVMSGARQTAAPIPALGAYSLPPPISNAPPPQRTQAAPPSNNPSMSPLDQWQIDQETARLRAQVESEERDRDRRSRDEQKERDRRDREEQKRIKKMLEVEAKEQARRDAEVAKETERLRKQYGVAPVRDEGGPRPSVHFAPPLPARPVSYIQGPAMPPRPQGYTSGQQNRQNLYNQAQPMQQLPQHFSAPHSQPSPVQRPVSANAAQTGPFSSQTLNNWWSGPNAPAPPPTKNKRSTSGTSHPQTHGSSSGSVSRLLGIGIEGEGGRQKVKKKRSVYF</sequence>
<evidence type="ECO:0000313" key="2">
    <source>
        <dbReference type="EMBL" id="OBT99973.1"/>
    </source>
</evidence>
<feature type="compositionally biased region" description="Polar residues" evidence="1">
    <location>
        <begin position="475"/>
        <end position="492"/>
    </location>
</feature>
<dbReference type="EMBL" id="KV460210">
    <property type="protein sequence ID" value="OBT99973.1"/>
    <property type="molecule type" value="Genomic_DNA"/>
</dbReference>
<dbReference type="GeneID" id="28835180"/>
<accession>A0A1B8GVX0</accession>
<reference evidence="2 3" key="1">
    <citation type="submission" date="2016-03" db="EMBL/GenBank/DDBJ databases">
        <title>Comparative genomics of Pseudogymnoascus destructans, the fungus causing white-nose syndrome of bats.</title>
        <authorList>
            <person name="Palmer J.M."/>
            <person name="Drees K.P."/>
            <person name="Foster J.T."/>
            <person name="Lindner D.L."/>
        </authorList>
    </citation>
    <scope>NUCLEOTIDE SEQUENCE [LARGE SCALE GENOMIC DNA]</scope>
    <source>
        <strain evidence="2 3">UAMH 10579</strain>
    </source>
</reference>
<dbReference type="Proteomes" id="UP000091956">
    <property type="component" value="Unassembled WGS sequence"/>
</dbReference>
<feature type="region of interest" description="Disordered" evidence="1">
    <location>
        <begin position="286"/>
        <end position="319"/>
    </location>
</feature>
<keyword evidence="3" id="KW-1185">Reference proteome</keyword>
<dbReference type="RefSeq" id="XP_018133706.1">
    <property type="nucleotide sequence ID" value="XM_018271310.2"/>
</dbReference>
<feature type="compositionally biased region" description="Polar residues" evidence="1">
    <location>
        <begin position="507"/>
        <end position="517"/>
    </location>
</feature>
<feature type="compositionally biased region" description="Low complexity" evidence="1">
    <location>
        <begin position="518"/>
        <end position="530"/>
    </location>
</feature>
<proteinExistence type="predicted"/>
<feature type="compositionally biased region" description="Low complexity" evidence="1">
    <location>
        <begin position="304"/>
        <end position="318"/>
    </location>
</feature>
<dbReference type="AlphaFoldDB" id="A0A1B8GVX0"/>
<feature type="compositionally biased region" description="Basic and acidic residues" evidence="1">
    <location>
        <begin position="331"/>
        <end position="390"/>
    </location>
</feature>